<dbReference type="InterPro" id="IPR010985">
    <property type="entry name" value="Ribbon_hlx_hlx"/>
</dbReference>
<accession>A0ABQ4RY17</accession>
<evidence type="ECO:0000313" key="4">
    <source>
        <dbReference type="Proteomes" id="UP001055125"/>
    </source>
</evidence>
<comment type="similarity">
    <text evidence="1">Belongs to the ParD antitoxin family.</text>
</comment>
<reference evidence="3" key="2">
    <citation type="submission" date="2021-08" db="EMBL/GenBank/DDBJ databases">
        <authorList>
            <person name="Tani A."/>
            <person name="Ola A."/>
            <person name="Ogura Y."/>
            <person name="Katsura K."/>
            <person name="Hayashi T."/>
        </authorList>
    </citation>
    <scope>NUCLEOTIDE SEQUENCE</scope>
    <source>
        <strain evidence="3">DSM 19015</strain>
    </source>
</reference>
<dbReference type="PANTHER" id="PTHR36582">
    <property type="entry name" value="ANTITOXIN PARD"/>
    <property type="match status" value="1"/>
</dbReference>
<dbReference type="InterPro" id="IPR038296">
    <property type="entry name" value="ParD_sf"/>
</dbReference>
<name>A0ABQ4RY17_9HYPH</name>
<sequence>MATMTVSLPGPMKDWVEQQIETGAYASSSDYVRDLIRRDRERRDQAMTLDELRQLVADARASGESDESVGAIFDRAKAIIRSRGVPRG</sequence>
<reference evidence="3" key="1">
    <citation type="journal article" date="2021" name="Front. Microbiol.">
        <title>Comprehensive Comparative Genomics and Phenotyping of Methylobacterium Species.</title>
        <authorList>
            <person name="Alessa O."/>
            <person name="Ogura Y."/>
            <person name="Fujitani Y."/>
            <person name="Takami H."/>
            <person name="Hayashi T."/>
            <person name="Sahin N."/>
            <person name="Tani A."/>
        </authorList>
    </citation>
    <scope>NUCLEOTIDE SEQUENCE</scope>
    <source>
        <strain evidence="3">DSM 19015</strain>
    </source>
</reference>
<evidence type="ECO:0000313" key="3">
    <source>
        <dbReference type="EMBL" id="GJD95083.1"/>
    </source>
</evidence>
<dbReference type="PANTHER" id="PTHR36582:SF2">
    <property type="entry name" value="ANTITOXIN PARD"/>
    <property type="match status" value="1"/>
</dbReference>
<dbReference type="NCBIfam" id="TIGR02606">
    <property type="entry name" value="antidote_CC2985"/>
    <property type="match status" value="1"/>
</dbReference>
<keyword evidence="4" id="KW-1185">Reference proteome</keyword>
<dbReference type="EMBL" id="BPQP01000033">
    <property type="protein sequence ID" value="GJD95083.1"/>
    <property type="molecule type" value="Genomic_DNA"/>
</dbReference>
<comment type="caution">
    <text evidence="3">The sequence shown here is derived from an EMBL/GenBank/DDBJ whole genome shotgun (WGS) entry which is preliminary data.</text>
</comment>
<evidence type="ECO:0000256" key="1">
    <source>
        <dbReference type="ARBA" id="ARBA00008580"/>
    </source>
</evidence>
<protein>
    <submittedName>
        <fullName evidence="3">Antitoxin ParD4</fullName>
    </submittedName>
</protein>
<dbReference type="InterPro" id="IPR022789">
    <property type="entry name" value="ParD"/>
</dbReference>
<dbReference type="SUPFAM" id="SSF47598">
    <property type="entry name" value="Ribbon-helix-helix"/>
    <property type="match status" value="1"/>
</dbReference>
<evidence type="ECO:0000256" key="2">
    <source>
        <dbReference type="ARBA" id="ARBA00022649"/>
    </source>
</evidence>
<gene>
    <name evidence="3" type="primary">parD4</name>
    <name evidence="3" type="ORF">OCOJLMKI_2292</name>
</gene>
<dbReference type="Gene3D" id="6.10.10.120">
    <property type="entry name" value="Antitoxin ParD1-like"/>
    <property type="match status" value="1"/>
</dbReference>
<proteinExistence type="inferred from homology"/>
<organism evidence="3 4">
    <name type="scientific">Methylobacterium iners</name>
    <dbReference type="NCBI Taxonomy" id="418707"/>
    <lineage>
        <taxon>Bacteria</taxon>
        <taxon>Pseudomonadati</taxon>
        <taxon>Pseudomonadota</taxon>
        <taxon>Alphaproteobacteria</taxon>
        <taxon>Hyphomicrobiales</taxon>
        <taxon>Methylobacteriaceae</taxon>
        <taxon>Methylobacterium</taxon>
    </lineage>
</organism>
<keyword evidence="2" id="KW-1277">Toxin-antitoxin system</keyword>
<dbReference type="Proteomes" id="UP001055125">
    <property type="component" value="Unassembled WGS sequence"/>
</dbReference>
<dbReference type="RefSeq" id="WP_238244228.1">
    <property type="nucleotide sequence ID" value="NZ_BPQP01000033.1"/>
</dbReference>
<dbReference type="CDD" id="cd22231">
    <property type="entry name" value="RHH_NikR_HicB-like"/>
    <property type="match status" value="1"/>
</dbReference>